<name>A0ABP6T961_9ACTN</name>
<proteinExistence type="inferred from homology"/>
<keyword evidence="5" id="KW-1185">Reference proteome</keyword>
<feature type="region of interest" description="Disordered" evidence="2">
    <location>
        <begin position="366"/>
        <end position="386"/>
    </location>
</feature>
<feature type="domain" description="Histone deacetylase" evidence="3">
    <location>
        <begin position="34"/>
        <end position="323"/>
    </location>
</feature>
<dbReference type="InterPro" id="IPR037138">
    <property type="entry name" value="His_deacetylse_dom_sf"/>
</dbReference>
<dbReference type="InterPro" id="IPR023696">
    <property type="entry name" value="Ureohydrolase_dom_sf"/>
</dbReference>
<comment type="caution">
    <text evidence="4">The sequence shown here is derived from an EMBL/GenBank/DDBJ whole genome shotgun (WGS) entry which is preliminary data.</text>
</comment>
<comment type="similarity">
    <text evidence="1">Belongs to the histone deacetylase family.</text>
</comment>
<evidence type="ECO:0000256" key="1">
    <source>
        <dbReference type="ARBA" id="ARBA00005947"/>
    </source>
</evidence>
<gene>
    <name evidence="4" type="ORF">GCM10020369_66920</name>
</gene>
<accession>A0ABP6T961</accession>
<dbReference type="Gene3D" id="3.40.800.20">
    <property type="entry name" value="Histone deacetylase domain"/>
    <property type="match status" value="1"/>
</dbReference>
<organism evidence="4 5">
    <name type="scientific">Cryptosporangium minutisporangium</name>
    <dbReference type="NCBI Taxonomy" id="113569"/>
    <lineage>
        <taxon>Bacteria</taxon>
        <taxon>Bacillati</taxon>
        <taxon>Actinomycetota</taxon>
        <taxon>Actinomycetes</taxon>
        <taxon>Cryptosporangiales</taxon>
        <taxon>Cryptosporangiaceae</taxon>
        <taxon>Cryptosporangium</taxon>
    </lineage>
</organism>
<dbReference type="PRINTS" id="PR01270">
    <property type="entry name" value="HDASUPER"/>
</dbReference>
<dbReference type="InterPro" id="IPR023801">
    <property type="entry name" value="His_deacetylse_dom"/>
</dbReference>
<dbReference type="SUPFAM" id="SSF52768">
    <property type="entry name" value="Arginase/deacetylase"/>
    <property type="match status" value="1"/>
</dbReference>
<protein>
    <submittedName>
        <fullName evidence="4">Class II histone deacetylase</fullName>
    </submittedName>
</protein>
<dbReference type="CDD" id="cd09996">
    <property type="entry name" value="HDAC_classII_1"/>
    <property type="match status" value="1"/>
</dbReference>
<reference evidence="5" key="1">
    <citation type="journal article" date="2019" name="Int. J. Syst. Evol. Microbiol.">
        <title>The Global Catalogue of Microorganisms (GCM) 10K type strain sequencing project: providing services to taxonomists for standard genome sequencing and annotation.</title>
        <authorList>
            <consortium name="The Broad Institute Genomics Platform"/>
            <consortium name="The Broad Institute Genome Sequencing Center for Infectious Disease"/>
            <person name="Wu L."/>
            <person name="Ma J."/>
        </authorList>
    </citation>
    <scope>NUCLEOTIDE SEQUENCE [LARGE SCALE GENOMIC DNA]</scope>
    <source>
        <strain evidence="5">JCM 9458</strain>
    </source>
</reference>
<dbReference type="Pfam" id="PF00850">
    <property type="entry name" value="Hist_deacetyl"/>
    <property type="match status" value="1"/>
</dbReference>
<evidence type="ECO:0000313" key="4">
    <source>
        <dbReference type="EMBL" id="GAA3395091.1"/>
    </source>
</evidence>
<dbReference type="EMBL" id="BAAAYN010000047">
    <property type="protein sequence ID" value="GAA3395091.1"/>
    <property type="molecule type" value="Genomic_DNA"/>
</dbReference>
<sequence>MSTGWVWNERYLWHDTGTAGGPLPISRWVEPMAHIESPDAKRRFANLVAASGLLDDLTPLPPRPATVAELTRVHTAEHVADVARQAAAGGGNLGGGTPFGEFSCEIALLAAGGVLTAVEAVVDGTVDNAYALVRPPGHHAAPDHGRGFCLFNNVAIAARHAQAALGVERIAIVDWDVHHGNGTQDAFWDDPSVLAVSIHQDGVYPPGSGPVTDVGGPGAEGTTINVPLPPGSGDGAYRAAFTEVVEPALDRFAPDLILVACGFDANGFDPLARQMLSSESFRELTHRVKDAAERHCGGRLVLAHEGGYSPFAVPFCGLAVVEALSGVRTEVEDPYLPIVENYGGQLRPHQAEAVAAAAAVVPRVPRGLPETVGRGNDSGSGAFPRA</sequence>
<evidence type="ECO:0000259" key="3">
    <source>
        <dbReference type="Pfam" id="PF00850"/>
    </source>
</evidence>
<dbReference type="PANTHER" id="PTHR10625:SF31">
    <property type="entry name" value="HISTONE DEACETYLASE DOMAIN-CONTAINING PROTEIN"/>
    <property type="match status" value="1"/>
</dbReference>
<evidence type="ECO:0000256" key="2">
    <source>
        <dbReference type="SAM" id="MobiDB-lite"/>
    </source>
</evidence>
<dbReference type="Proteomes" id="UP001501676">
    <property type="component" value="Unassembled WGS sequence"/>
</dbReference>
<dbReference type="InterPro" id="IPR000286">
    <property type="entry name" value="HDACs"/>
</dbReference>
<dbReference type="RefSeq" id="WP_345732260.1">
    <property type="nucleotide sequence ID" value="NZ_BAAAYN010000047.1"/>
</dbReference>
<dbReference type="PANTHER" id="PTHR10625">
    <property type="entry name" value="HISTONE DEACETYLASE HDAC1-RELATED"/>
    <property type="match status" value="1"/>
</dbReference>
<evidence type="ECO:0000313" key="5">
    <source>
        <dbReference type="Proteomes" id="UP001501676"/>
    </source>
</evidence>